<feature type="signal peptide" evidence="2">
    <location>
        <begin position="1"/>
        <end position="20"/>
    </location>
</feature>
<gene>
    <name evidence="3" type="ORF">GJW-30_1_03365</name>
</gene>
<reference evidence="3 4" key="1">
    <citation type="submission" date="2015-08" db="EMBL/GenBank/DDBJ databases">
        <title>Investigation of the bacterial diversity of lava forest soil.</title>
        <authorList>
            <person name="Lee J.S."/>
        </authorList>
    </citation>
    <scope>NUCLEOTIDE SEQUENCE [LARGE SCALE GENOMIC DNA]</scope>
    <source>
        <strain evidence="3 4">GJW-30</strain>
    </source>
</reference>
<organism evidence="3 4">
    <name type="scientific">Variibacter gotjawalensis</name>
    <dbReference type="NCBI Taxonomy" id="1333996"/>
    <lineage>
        <taxon>Bacteria</taxon>
        <taxon>Pseudomonadati</taxon>
        <taxon>Pseudomonadota</taxon>
        <taxon>Alphaproteobacteria</taxon>
        <taxon>Hyphomicrobiales</taxon>
        <taxon>Nitrobacteraceae</taxon>
        <taxon>Variibacter</taxon>
    </lineage>
</organism>
<keyword evidence="2" id="KW-0732">Signal</keyword>
<feature type="region of interest" description="Disordered" evidence="1">
    <location>
        <begin position="61"/>
        <end position="80"/>
    </location>
</feature>
<evidence type="ECO:0000256" key="2">
    <source>
        <dbReference type="SAM" id="SignalP"/>
    </source>
</evidence>
<evidence type="ECO:0000256" key="1">
    <source>
        <dbReference type="SAM" id="MobiDB-lite"/>
    </source>
</evidence>
<feature type="chain" id="PRO_5006615969" evidence="2">
    <location>
        <begin position="21"/>
        <end position="143"/>
    </location>
</feature>
<sequence>MRHISIIVLFATVAAEPALAREFVCSNLSQVGRATNGDLVAVTVREGSQLKIAIDTKKPTRSSITWTNTGDPELDDQPNNFTSRSRVIERDGQIFASLMADTKTLQSAGTLIIARDGALWITESTAANDKLVHYIIQGNCQRK</sequence>
<dbReference type="KEGG" id="vgo:GJW-30_1_03365"/>
<dbReference type="AlphaFoldDB" id="A0A0S3PY18"/>
<evidence type="ECO:0000313" key="3">
    <source>
        <dbReference type="EMBL" id="BAT60815.1"/>
    </source>
</evidence>
<keyword evidence="4" id="KW-1185">Reference proteome</keyword>
<protein>
    <submittedName>
        <fullName evidence="3">Uncharacterized protein</fullName>
    </submittedName>
</protein>
<name>A0A0S3PY18_9BRAD</name>
<dbReference type="EMBL" id="AP014946">
    <property type="protein sequence ID" value="BAT60815.1"/>
    <property type="molecule type" value="Genomic_DNA"/>
</dbReference>
<dbReference type="Proteomes" id="UP000236884">
    <property type="component" value="Chromosome"/>
</dbReference>
<proteinExistence type="predicted"/>
<evidence type="ECO:0000313" key="4">
    <source>
        <dbReference type="Proteomes" id="UP000236884"/>
    </source>
</evidence>
<dbReference type="RefSeq" id="WP_130364553.1">
    <property type="nucleotide sequence ID" value="NZ_AP014946.1"/>
</dbReference>
<feature type="compositionally biased region" description="Polar residues" evidence="1">
    <location>
        <begin position="61"/>
        <end position="70"/>
    </location>
</feature>
<accession>A0A0S3PY18</accession>